<sequence>MTDRPALGPAALPWWPLALAFGGTPLLWLTGGFYLGWPLLGLVLAVLLLARDGRTQLPAGTGLWLVFCALVTLSFSRLGGGGEALVAVLRLAFYLTAFLIGLYVYTALREGQSWERVFRPLCLFWLGIVALGWFGVVAPRLSAVSPLEVVLPGGLTSSSFINDLVHLRTAEFNDRSLTPVYRPAAPFAYTNTWGSTWALLVPCVAAYLFSVRAGRLRPVLLASLVLSLPPAFLTLNRGMFVSLGAGLAVLALRGVVRRQFKVLAALVAGAALVGLTTVVIPVGRLIADRTSSSDTTVDRLGLYQQALLLAREAPLLGYGGPVDLDTTTAAAPVGTQGQFWQVLVSHGIPALVVFLGWFLVVARRSGRAVSPAGQWLATVPVIAAVQVPFYGLTFHNLSVLWYAAGLAMAAVDGPVRRPAALPVPARVPAGAAR</sequence>
<feature type="transmembrane region" description="Helical" evidence="5">
    <location>
        <begin position="239"/>
        <end position="256"/>
    </location>
</feature>
<dbReference type="RefSeq" id="WP_203785578.1">
    <property type="nucleotide sequence ID" value="NZ_BOMV01000063.1"/>
</dbReference>
<feature type="transmembrane region" description="Helical" evidence="5">
    <location>
        <begin position="216"/>
        <end position="233"/>
    </location>
</feature>
<organism evidence="7 8">
    <name type="scientific">Paractinoplanes rishiriensis</name>
    <dbReference type="NCBI Taxonomy" id="1050105"/>
    <lineage>
        <taxon>Bacteria</taxon>
        <taxon>Bacillati</taxon>
        <taxon>Actinomycetota</taxon>
        <taxon>Actinomycetes</taxon>
        <taxon>Micromonosporales</taxon>
        <taxon>Micromonosporaceae</taxon>
        <taxon>Paractinoplanes</taxon>
    </lineage>
</organism>
<dbReference type="EMBL" id="BOMV01000063">
    <property type="protein sequence ID" value="GIE98564.1"/>
    <property type="molecule type" value="Genomic_DNA"/>
</dbReference>
<evidence type="ECO:0000256" key="3">
    <source>
        <dbReference type="ARBA" id="ARBA00022989"/>
    </source>
</evidence>
<feature type="transmembrane region" description="Helical" evidence="5">
    <location>
        <begin position="339"/>
        <end position="360"/>
    </location>
</feature>
<dbReference type="Pfam" id="PF04932">
    <property type="entry name" value="Wzy_C"/>
    <property type="match status" value="1"/>
</dbReference>
<dbReference type="PANTHER" id="PTHR37422">
    <property type="entry name" value="TEICHURONIC ACID BIOSYNTHESIS PROTEIN TUAE"/>
    <property type="match status" value="1"/>
</dbReference>
<feature type="transmembrane region" description="Helical" evidence="5">
    <location>
        <begin position="263"/>
        <end position="287"/>
    </location>
</feature>
<evidence type="ECO:0000313" key="8">
    <source>
        <dbReference type="Proteomes" id="UP000636960"/>
    </source>
</evidence>
<gene>
    <name evidence="7" type="ORF">Ari01nite_60290</name>
</gene>
<feature type="transmembrane region" description="Helical" evidence="5">
    <location>
        <begin position="187"/>
        <end position="209"/>
    </location>
</feature>
<dbReference type="PANTHER" id="PTHR37422:SF13">
    <property type="entry name" value="LIPOPOLYSACCHARIDE BIOSYNTHESIS PROTEIN PA4999-RELATED"/>
    <property type="match status" value="1"/>
</dbReference>
<proteinExistence type="predicted"/>
<dbReference type="AlphaFoldDB" id="A0A919K305"/>
<comment type="subcellular location">
    <subcellularLocation>
        <location evidence="1">Membrane</location>
        <topology evidence="1">Multi-pass membrane protein</topology>
    </subcellularLocation>
</comment>
<feature type="transmembrane region" description="Helical" evidence="5">
    <location>
        <begin position="84"/>
        <end position="105"/>
    </location>
</feature>
<comment type="caution">
    <text evidence="7">The sequence shown here is derived from an EMBL/GenBank/DDBJ whole genome shotgun (WGS) entry which is preliminary data.</text>
</comment>
<keyword evidence="8" id="KW-1185">Reference proteome</keyword>
<evidence type="ECO:0000256" key="5">
    <source>
        <dbReference type="SAM" id="Phobius"/>
    </source>
</evidence>
<keyword evidence="4 5" id="KW-0472">Membrane</keyword>
<keyword evidence="2 5" id="KW-0812">Transmembrane</keyword>
<feature type="transmembrane region" description="Helical" evidence="5">
    <location>
        <begin position="117"/>
        <end position="138"/>
    </location>
</feature>
<dbReference type="InterPro" id="IPR051533">
    <property type="entry name" value="WaaL-like"/>
</dbReference>
<feature type="transmembrane region" description="Helical" evidence="5">
    <location>
        <begin position="57"/>
        <end position="78"/>
    </location>
</feature>
<feature type="transmembrane region" description="Helical" evidence="5">
    <location>
        <begin position="32"/>
        <end position="50"/>
    </location>
</feature>
<keyword evidence="3 5" id="KW-1133">Transmembrane helix</keyword>
<feature type="transmembrane region" description="Helical" evidence="5">
    <location>
        <begin position="372"/>
        <end position="393"/>
    </location>
</feature>
<dbReference type="InterPro" id="IPR007016">
    <property type="entry name" value="O-antigen_ligase-rel_domated"/>
</dbReference>
<evidence type="ECO:0000256" key="4">
    <source>
        <dbReference type="ARBA" id="ARBA00023136"/>
    </source>
</evidence>
<accession>A0A919K305</accession>
<dbReference type="GO" id="GO:0016020">
    <property type="term" value="C:membrane"/>
    <property type="evidence" value="ECO:0007669"/>
    <property type="project" value="UniProtKB-SubCell"/>
</dbReference>
<name>A0A919K305_9ACTN</name>
<protein>
    <recommendedName>
        <fullName evidence="6">O-antigen ligase-related domain-containing protein</fullName>
    </recommendedName>
</protein>
<evidence type="ECO:0000313" key="7">
    <source>
        <dbReference type="EMBL" id="GIE98564.1"/>
    </source>
</evidence>
<evidence type="ECO:0000259" key="6">
    <source>
        <dbReference type="Pfam" id="PF04932"/>
    </source>
</evidence>
<dbReference type="Proteomes" id="UP000636960">
    <property type="component" value="Unassembled WGS sequence"/>
</dbReference>
<feature type="domain" description="O-antigen ligase-related" evidence="6">
    <location>
        <begin position="224"/>
        <end position="355"/>
    </location>
</feature>
<evidence type="ECO:0000256" key="2">
    <source>
        <dbReference type="ARBA" id="ARBA00022692"/>
    </source>
</evidence>
<reference evidence="7" key="1">
    <citation type="submission" date="2021-01" db="EMBL/GenBank/DDBJ databases">
        <title>Whole genome shotgun sequence of Actinoplanes rishiriensis NBRC 108556.</title>
        <authorList>
            <person name="Komaki H."/>
            <person name="Tamura T."/>
        </authorList>
    </citation>
    <scope>NUCLEOTIDE SEQUENCE</scope>
    <source>
        <strain evidence="7">NBRC 108556</strain>
    </source>
</reference>
<evidence type="ECO:0000256" key="1">
    <source>
        <dbReference type="ARBA" id="ARBA00004141"/>
    </source>
</evidence>